<dbReference type="GO" id="GO:0008270">
    <property type="term" value="F:zinc ion binding"/>
    <property type="evidence" value="ECO:0007669"/>
    <property type="project" value="InterPro"/>
</dbReference>
<dbReference type="InterPro" id="IPR002711">
    <property type="entry name" value="HNH"/>
</dbReference>
<keyword evidence="4" id="KW-1185">Reference proteome</keyword>
<feature type="region of interest" description="Disordered" evidence="1">
    <location>
        <begin position="327"/>
        <end position="352"/>
    </location>
</feature>
<dbReference type="AlphaFoldDB" id="A0A6I1FAH5"/>
<dbReference type="Proteomes" id="UP000429595">
    <property type="component" value="Unassembled WGS sequence"/>
</dbReference>
<comment type="caution">
    <text evidence="3">The sequence shown here is derived from an EMBL/GenBank/DDBJ whole genome shotgun (WGS) entry which is preliminary data.</text>
</comment>
<evidence type="ECO:0000256" key="1">
    <source>
        <dbReference type="SAM" id="MobiDB-lite"/>
    </source>
</evidence>
<keyword evidence="3" id="KW-0378">Hydrolase</keyword>
<keyword evidence="3" id="KW-0255">Endonuclease</keyword>
<gene>
    <name evidence="3" type="ORF">F9802_19220</name>
</gene>
<dbReference type="PANTHER" id="PTHR33877">
    <property type="entry name" value="SLL1193 PROTEIN"/>
    <property type="match status" value="1"/>
</dbReference>
<dbReference type="EMBL" id="WEIO01000021">
    <property type="protein sequence ID" value="KAB7704035.1"/>
    <property type="molecule type" value="Genomic_DNA"/>
</dbReference>
<dbReference type="Pfam" id="PF14239">
    <property type="entry name" value="RRXRR"/>
    <property type="match status" value="1"/>
</dbReference>
<organism evidence="3 4">
    <name type="scientific">Bacillus aerolatus</name>
    <dbReference type="NCBI Taxonomy" id="2653354"/>
    <lineage>
        <taxon>Bacteria</taxon>
        <taxon>Bacillati</taxon>
        <taxon>Bacillota</taxon>
        <taxon>Bacilli</taxon>
        <taxon>Bacillales</taxon>
        <taxon>Bacillaceae</taxon>
        <taxon>Bacillus</taxon>
    </lineage>
</organism>
<keyword evidence="3" id="KW-0540">Nuclease</keyword>
<protein>
    <submittedName>
        <fullName evidence="3">HNH endonuclease</fullName>
    </submittedName>
</protein>
<reference evidence="3 4" key="1">
    <citation type="submission" date="2019-10" db="EMBL/GenBank/DDBJ databases">
        <title>Bacillus aerolatum sp. nov., isolated from bioaerosol of sport playgrounds.</title>
        <authorList>
            <person name="Chen P."/>
            <person name="Zhang G."/>
        </authorList>
    </citation>
    <scope>NUCLEOTIDE SEQUENCE [LARGE SCALE GENOMIC DNA]</scope>
    <source>
        <strain evidence="3 4">CX253</strain>
    </source>
</reference>
<dbReference type="Gene3D" id="1.10.30.50">
    <property type="match status" value="1"/>
</dbReference>
<dbReference type="CDD" id="cd00085">
    <property type="entry name" value="HNHc"/>
    <property type="match status" value="1"/>
</dbReference>
<feature type="domain" description="HNH nuclease" evidence="2">
    <location>
        <begin position="181"/>
        <end position="232"/>
    </location>
</feature>
<dbReference type="InterPro" id="IPR003615">
    <property type="entry name" value="HNH_nuc"/>
</dbReference>
<name>A0A6I1FAH5_9BACI</name>
<accession>A0A6I1FAH5</accession>
<dbReference type="NCBIfam" id="NF040563">
    <property type="entry name" value="guided_IscB"/>
    <property type="match status" value="1"/>
</dbReference>
<evidence type="ECO:0000313" key="3">
    <source>
        <dbReference type="EMBL" id="KAB7704035.1"/>
    </source>
</evidence>
<dbReference type="InterPro" id="IPR025938">
    <property type="entry name" value="RRXRR_dom"/>
</dbReference>
<dbReference type="RefSeq" id="WP_152154709.1">
    <property type="nucleotide sequence ID" value="NZ_WEIO01000021.1"/>
</dbReference>
<dbReference type="SMART" id="SM00507">
    <property type="entry name" value="HNHc"/>
    <property type="match status" value="1"/>
</dbReference>
<proteinExistence type="predicted"/>
<evidence type="ECO:0000313" key="4">
    <source>
        <dbReference type="Proteomes" id="UP000429595"/>
    </source>
</evidence>
<dbReference type="InterPro" id="IPR052892">
    <property type="entry name" value="NA-targeting_endonuclease"/>
</dbReference>
<sequence length="426" mass="49950">MVVFIKNKHGEPLMPCSHRKARLLLKEKKAKVLTYKPFTIQLLYGSYGYKQKVYVGVDLGAKHLGLAITSEDKVLIKGEIELRQDVKSLLDTRRIYRCSRRNRKNRYRKPRFQNRTRPEGWLPPSIQSRIENTFFWIDKFCSLVPNPKLTIEVGKFDSQKMLNPDIQGVEYQQGQTHGYYDVRYFVLARDNYTCQVCRKKNKIFNTHHIVYRSHGGTDRADNLITVCMDCHTYENHQKGSILYKWMMEGKKLPRYKEGAFMNIVRRRVFTNYSHAKFTYGSTTTPKRKELGLEKSHANDAIAISGISTINKHTCSMFKIKQFRKKKRSLHEATARKGRKTKNITSKRNEKNTKQLKSFSLNDKVRAFRRIGFITGFTGTSGAYVKMIDGEYITMPNKNYKQIHLNQLERICRNNNWQFIQSLQDNA</sequence>
<evidence type="ECO:0000259" key="2">
    <source>
        <dbReference type="SMART" id="SM00507"/>
    </source>
</evidence>
<dbReference type="InterPro" id="IPR047693">
    <property type="entry name" value="RNA-guided_IscB-like"/>
</dbReference>
<dbReference type="PANTHER" id="PTHR33877:SF2">
    <property type="entry name" value="OS07G0170200 PROTEIN"/>
    <property type="match status" value="1"/>
</dbReference>
<dbReference type="GO" id="GO:0003676">
    <property type="term" value="F:nucleic acid binding"/>
    <property type="evidence" value="ECO:0007669"/>
    <property type="project" value="InterPro"/>
</dbReference>
<dbReference type="Pfam" id="PF01844">
    <property type="entry name" value="HNH"/>
    <property type="match status" value="1"/>
</dbReference>
<dbReference type="GO" id="GO:0004519">
    <property type="term" value="F:endonuclease activity"/>
    <property type="evidence" value="ECO:0007669"/>
    <property type="project" value="UniProtKB-KW"/>
</dbReference>